<dbReference type="AlphaFoldDB" id="A0A4U5QEZ0"/>
<name>A0A4U5QEZ0_POPAL</name>
<gene>
    <name evidence="2" type="ORF">D5086_0000098580</name>
</gene>
<accession>A0A4U5QEZ0</accession>
<comment type="caution">
    <text evidence="2">The sequence shown here is derived from an EMBL/GenBank/DDBJ whole genome shotgun (WGS) entry which is preliminary data.</text>
</comment>
<sequence>MRSGGVGRASQVSSQEAPATVHNRPFRSWRVESPRKISPSLLVLFYFSKERTSTGSGSLHLISLSLSLCSSVDLLSSLILFLNPKNGENRALIQLNGTSGYSNFS</sequence>
<evidence type="ECO:0000256" key="1">
    <source>
        <dbReference type="SAM" id="MobiDB-lite"/>
    </source>
</evidence>
<feature type="region of interest" description="Disordered" evidence="1">
    <location>
        <begin position="1"/>
        <end position="25"/>
    </location>
</feature>
<proteinExistence type="predicted"/>
<evidence type="ECO:0000313" key="2">
    <source>
        <dbReference type="EMBL" id="TKS08559.1"/>
    </source>
</evidence>
<protein>
    <submittedName>
        <fullName evidence="2">Uncharacterized protein</fullName>
    </submittedName>
</protein>
<dbReference type="EMBL" id="RCHU01000292">
    <property type="protein sequence ID" value="TKS08559.1"/>
    <property type="molecule type" value="Genomic_DNA"/>
</dbReference>
<reference evidence="2" key="1">
    <citation type="submission" date="2018-10" db="EMBL/GenBank/DDBJ databases">
        <title>Population genomic analysis revealed the cold adaptation of white poplar.</title>
        <authorList>
            <person name="Liu Y.-J."/>
        </authorList>
    </citation>
    <scope>NUCLEOTIDE SEQUENCE [LARGE SCALE GENOMIC DNA]</scope>
    <source>
        <strain evidence="2">PAL-ZL1</strain>
    </source>
</reference>
<organism evidence="2">
    <name type="scientific">Populus alba</name>
    <name type="common">White poplar</name>
    <dbReference type="NCBI Taxonomy" id="43335"/>
    <lineage>
        <taxon>Eukaryota</taxon>
        <taxon>Viridiplantae</taxon>
        <taxon>Streptophyta</taxon>
        <taxon>Embryophyta</taxon>
        <taxon>Tracheophyta</taxon>
        <taxon>Spermatophyta</taxon>
        <taxon>Magnoliopsida</taxon>
        <taxon>eudicotyledons</taxon>
        <taxon>Gunneridae</taxon>
        <taxon>Pentapetalae</taxon>
        <taxon>rosids</taxon>
        <taxon>fabids</taxon>
        <taxon>Malpighiales</taxon>
        <taxon>Salicaceae</taxon>
        <taxon>Saliceae</taxon>
        <taxon>Populus</taxon>
    </lineage>
</organism>